<proteinExistence type="inferred from homology"/>
<keyword evidence="11 13" id="KW-0472">Membrane</keyword>
<dbReference type="OrthoDB" id="8964564at2"/>
<gene>
    <name evidence="14" type="ORF">ISF6_3334</name>
</gene>
<dbReference type="InterPro" id="IPR034804">
    <property type="entry name" value="SQR/QFR_C/D"/>
</dbReference>
<evidence type="ECO:0000313" key="14">
    <source>
        <dbReference type="EMBL" id="GAP37479.1"/>
    </source>
</evidence>
<evidence type="ECO:0000256" key="5">
    <source>
        <dbReference type="ARBA" id="ARBA00020076"/>
    </source>
</evidence>
<keyword evidence="6" id="KW-0349">Heme</keyword>
<keyword evidence="7 13" id="KW-0812">Transmembrane</keyword>
<comment type="caution">
    <text evidence="14">The sequence shown here is derived from an EMBL/GenBank/DDBJ whole genome shotgun (WGS) entry which is preliminary data.</text>
</comment>
<evidence type="ECO:0000256" key="10">
    <source>
        <dbReference type="ARBA" id="ARBA00023004"/>
    </source>
</evidence>
<keyword evidence="15" id="KW-1185">Reference proteome</keyword>
<evidence type="ECO:0000256" key="4">
    <source>
        <dbReference type="ARBA" id="ARBA00007244"/>
    </source>
</evidence>
<evidence type="ECO:0000256" key="8">
    <source>
        <dbReference type="ARBA" id="ARBA00022723"/>
    </source>
</evidence>
<comment type="similarity">
    <text evidence="4">Belongs to the cytochrome b560 family.</text>
</comment>
<dbReference type="Proteomes" id="UP000037660">
    <property type="component" value="Unassembled WGS sequence"/>
</dbReference>
<organism evidence="14 15">
    <name type="scientific">Piscinibacter sakaiensis</name>
    <name type="common">Ideonella sakaiensis</name>
    <dbReference type="NCBI Taxonomy" id="1547922"/>
    <lineage>
        <taxon>Bacteria</taxon>
        <taxon>Pseudomonadati</taxon>
        <taxon>Pseudomonadota</taxon>
        <taxon>Betaproteobacteria</taxon>
        <taxon>Burkholderiales</taxon>
        <taxon>Sphaerotilaceae</taxon>
        <taxon>Piscinibacter</taxon>
    </lineage>
</organism>
<dbReference type="EMBL" id="BBYR01000047">
    <property type="protein sequence ID" value="GAP37479.1"/>
    <property type="molecule type" value="Genomic_DNA"/>
</dbReference>
<dbReference type="Gene3D" id="1.20.1300.10">
    <property type="entry name" value="Fumarate reductase/succinate dehydrogenase, transmembrane subunit"/>
    <property type="match status" value="1"/>
</dbReference>
<reference evidence="14 15" key="2">
    <citation type="journal article" date="2016" name="Science">
        <title>A bacterium that degrades and assimilates poly(ethylene terephthalate).</title>
        <authorList>
            <person name="Yoshida S."/>
            <person name="Hiraga K."/>
            <person name="Takehana T."/>
            <person name="Taniguchi I."/>
            <person name="Yamaji H."/>
            <person name="Maeda Y."/>
            <person name="Toyohara K."/>
            <person name="Miyamoto K."/>
            <person name="Kimura Y."/>
            <person name="Oda K."/>
        </authorList>
    </citation>
    <scope>NUCLEOTIDE SEQUENCE [LARGE SCALE GENOMIC DNA]</scope>
    <source>
        <strain evidence="15">NBRC 110686 / TISTR 2288 / 201-F6</strain>
    </source>
</reference>
<name>A0A0K8P4M7_PISS1</name>
<dbReference type="AlphaFoldDB" id="A0A0K8P4M7"/>
<dbReference type="InterPro" id="IPR039023">
    <property type="entry name" value="SdhC_prok"/>
</dbReference>
<evidence type="ECO:0000256" key="11">
    <source>
        <dbReference type="ARBA" id="ARBA00023136"/>
    </source>
</evidence>
<dbReference type="SUPFAM" id="SSF81343">
    <property type="entry name" value="Fumarate reductase respiratory complex transmembrane subunits"/>
    <property type="match status" value="1"/>
</dbReference>
<feature type="transmembrane region" description="Helical" evidence="13">
    <location>
        <begin position="100"/>
        <end position="120"/>
    </location>
</feature>
<accession>A0A0K8P4M7</accession>
<dbReference type="NCBIfam" id="TIGR02970">
    <property type="entry name" value="succ_dehyd_cytB"/>
    <property type="match status" value="1"/>
</dbReference>
<dbReference type="InterPro" id="IPR000701">
    <property type="entry name" value="SuccDH_FuR_B_TM-su"/>
</dbReference>
<protein>
    <recommendedName>
        <fullName evidence="5">Succinate dehydrogenase cytochrome b556 subunit</fullName>
    </recommendedName>
</protein>
<dbReference type="GO" id="GO:0046872">
    <property type="term" value="F:metal ion binding"/>
    <property type="evidence" value="ECO:0007669"/>
    <property type="project" value="UniProtKB-KW"/>
</dbReference>
<reference evidence="15" key="1">
    <citation type="submission" date="2015-07" db="EMBL/GenBank/DDBJ databases">
        <title>Discovery of a poly(ethylene terephthalate assimilation.</title>
        <authorList>
            <person name="Yoshida S."/>
            <person name="Hiraga K."/>
            <person name="Takehana T."/>
            <person name="Taniguchi I."/>
            <person name="Yamaji H."/>
            <person name="Maeda Y."/>
            <person name="Toyohara K."/>
            <person name="Miyamoto K."/>
            <person name="Kimura Y."/>
            <person name="Oda K."/>
        </authorList>
    </citation>
    <scope>NUCLEOTIDE SEQUENCE [LARGE SCALE GENOMIC DNA]</scope>
    <source>
        <strain evidence="15">NBRC 110686 / TISTR 2288 / 201-F6</strain>
    </source>
</reference>
<dbReference type="PANTHER" id="PTHR41910:SF1">
    <property type="entry name" value="SUCCINATE DEHYDROGENASE HYDROPHOBIC MEMBRANE ANCHOR SUBUNIT"/>
    <property type="match status" value="1"/>
</dbReference>
<dbReference type="GO" id="GO:0006099">
    <property type="term" value="P:tricarboxylic acid cycle"/>
    <property type="evidence" value="ECO:0007669"/>
    <property type="project" value="InterPro"/>
</dbReference>
<evidence type="ECO:0000256" key="6">
    <source>
        <dbReference type="ARBA" id="ARBA00022617"/>
    </source>
</evidence>
<keyword evidence="9 13" id="KW-1133">Transmembrane helix</keyword>
<dbReference type="GO" id="GO:0016020">
    <property type="term" value="C:membrane"/>
    <property type="evidence" value="ECO:0007669"/>
    <property type="project" value="UniProtKB-SubCell"/>
</dbReference>
<evidence type="ECO:0000256" key="1">
    <source>
        <dbReference type="ARBA" id="ARBA00001971"/>
    </source>
</evidence>
<dbReference type="InterPro" id="IPR014314">
    <property type="entry name" value="Succ_DH_cytb556"/>
</dbReference>
<dbReference type="PANTHER" id="PTHR41910">
    <property type="entry name" value="SUCCINATE DEHYDROGENASE 2 MEMBRANE SUBUNIT SDHC"/>
    <property type="match status" value="1"/>
</dbReference>
<sequence>MTNLPRRNDFRARAHPAWWAFLVHRLSGLGLALFLPLHFWALGQALHGAAALDGFLRFADRPLFKFAEWGLVVLLALHLMGGVRLLLIEFGRPAGLRKDLIAVAAGVAAAAGLAFALALLSG</sequence>
<evidence type="ECO:0000256" key="3">
    <source>
        <dbReference type="ARBA" id="ARBA00004370"/>
    </source>
</evidence>
<comment type="subunit">
    <text evidence="12">Part of an enzyme complex containing four subunits: a flavoprotein, an iron-sulfur protein, plus two membrane-anchoring proteins, SdhC and SdhD. The complex can form homotrimers.</text>
</comment>
<dbReference type="RefSeq" id="WP_054021414.1">
    <property type="nucleotide sequence ID" value="NZ_BBYR01000047.1"/>
</dbReference>
<feature type="transmembrane region" description="Helical" evidence="13">
    <location>
        <begin position="69"/>
        <end position="88"/>
    </location>
</feature>
<comment type="cofactor">
    <cofactor evidence="1">
        <name>heme</name>
        <dbReference type="ChEBI" id="CHEBI:30413"/>
    </cofactor>
</comment>
<comment type="subcellular location">
    <subcellularLocation>
        <location evidence="3">Membrane</location>
    </subcellularLocation>
</comment>
<keyword evidence="10" id="KW-0408">Iron</keyword>
<keyword evidence="8" id="KW-0479">Metal-binding</keyword>
<evidence type="ECO:0000256" key="9">
    <source>
        <dbReference type="ARBA" id="ARBA00022989"/>
    </source>
</evidence>
<dbReference type="GO" id="GO:0009055">
    <property type="term" value="F:electron transfer activity"/>
    <property type="evidence" value="ECO:0007669"/>
    <property type="project" value="InterPro"/>
</dbReference>
<evidence type="ECO:0000256" key="2">
    <source>
        <dbReference type="ARBA" id="ARBA00004050"/>
    </source>
</evidence>
<evidence type="ECO:0000256" key="13">
    <source>
        <dbReference type="SAM" id="Phobius"/>
    </source>
</evidence>
<dbReference type="STRING" id="1547922.ISF6_3334"/>
<evidence type="ECO:0000313" key="15">
    <source>
        <dbReference type="Proteomes" id="UP000037660"/>
    </source>
</evidence>
<dbReference type="Pfam" id="PF01127">
    <property type="entry name" value="Sdh_cyt"/>
    <property type="match status" value="1"/>
</dbReference>
<evidence type="ECO:0000256" key="7">
    <source>
        <dbReference type="ARBA" id="ARBA00022692"/>
    </source>
</evidence>
<comment type="function">
    <text evidence="2">Membrane-anchoring subunit of succinate dehydrogenase (SDH).</text>
</comment>
<evidence type="ECO:0000256" key="12">
    <source>
        <dbReference type="ARBA" id="ARBA00025912"/>
    </source>
</evidence>